<evidence type="ECO:0000313" key="4">
    <source>
        <dbReference type="Proteomes" id="UP000554482"/>
    </source>
</evidence>
<organism evidence="3 4">
    <name type="scientific">Thalictrum thalictroides</name>
    <name type="common">Rue-anemone</name>
    <name type="synonym">Anemone thalictroides</name>
    <dbReference type="NCBI Taxonomy" id="46969"/>
    <lineage>
        <taxon>Eukaryota</taxon>
        <taxon>Viridiplantae</taxon>
        <taxon>Streptophyta</taxon>
        <taxon>Embryophyta</taxon>
        <taxon>Tracheophyta</taxon>
        <taxon>Spermatophyta</taxon>
        <taxon>Magnoliopsida</taxon>
        <taxon>Ranunculales</taxon>
        <taxon>Ranunculaceae</taxon>
        <taxon>Thalictroideae</taxon>
        <taxon>Thalictrum</taxon>
    </lineage>
</organism>
<evidence type="ECO:0000259" key="2">
    <source>
        <dbReference type="Pfam" id="PF01466"/>
    </source>
</evidence>
<dbReference type="InterPro" id="IPR036296">
    <property type="entry name" value="SKP1-like_dim_sf"/>
</dbReference>
<feature type="domain" description="SKP1 component dimerisation" evidence="2">
    <location>
        <begin position="73"/>
        <end position="112"/>
    </location>
</feature>
<dbReference type="Gene3D" id="3.30.710.10">
    <property type="entry name" value="Potassium Channel Kv1.1, Chain A"/>
    <property type="match status" value="1"/>
</dbReference>
<comment type="caution">
    <text evidence="3">The sequence shown here is derived from an EMBL/GenBank/DDBJ whole genome shotgun (WGS) entry which is preliminary data.</text>
</comment>
<reference evidence="3 4" key="1">
    <citation type="submission" date="2020-06" db="EMBL/GenBank/DDBJ databases">
        <title>Transcriptomic and genomic resources for Thalictrum thalictroides and T. hernandezii: Facilitating candidate gene discovery in an emerging model plant lineage.</title>
        <authorList>
            <person name="Arias T."/>
            <person name="Riano-Pachon D.M."/>
            <person name="Di Stilio V.S."/>
        </authorList>
    </citation>
    <scope>NUCLEOTIDE SEQUENCE [LARGE SCALE GENOMIC DNA]</scope>
    <source>
        <strain evidence="4">cv. WT478/WT964</strain>
        <tissue evidence="3">Leaves</tissue>
    </source>
</reference>
<sequence length="121" mass="13581">MMNNTSDDKDIELDLTHLPHINQAVVDSVISYLENYLLPDQEKQTFVETLFTDYKTDGILGILGVANFLEIPDLITVALEKIQNIMADRSVEEIAKEFGVKDYTPQEVDEARVGARPTANP</sequence>
<dbReference type="EMBL" id="JABWDY010006629">
    <property type="protein sequence ID" value="KAF5203553.1"/>
    <property type="molecule type" value="Genomic_DNA"/>
</dbReference>
<name>A0A7J6X2J6_THATH</name>
<dbReference type="SUPFAM" id="SSF81382">
    <property type="entry name" value="Skp1 dimerisation domain-like"/>
    <property type="match status" value="1"/>
</dbReference>
<gene>
    <name evidence="3" type="ORF">FRX31_006859</name>
</gene>
<dbReference type="Proteomes" id="UP000554482">
    <property type="component" value="Unassembled WGS sequence"/>
</dbReference>
<dbReference type="InterPro" id="IPR011333">
    <property type="entry name" value="SKP1/BTB/POZ_sf"/>
</dbReference>
<comment type="pathway">
    <text evidence="1">Protein modification; protein ubiquitination.</text>
</comment>
<proteinExistence type="predicted"/>
<dbReference type="AlphaFoldDB" id="A0A7J6X2J6"/>
<evidence type="ECO:0000256" key="1">
    <source>
        <dbReference type="ARBA" id="ARBA00004906"/>
    </source>
</evidence>
<dbReference type="GO" id="GO:0006511">
    <property type="term" value="P:ubiquitin-dependent protein catabolic process"/>
    <property type="evidence" value="ECO:0007669"/>
    <property type="project" value="InterPro"/>
</dbReference>
<dbReference type="Pfam" id="PF01466">
    <property type="entry name" value="Skp1"/>
    <property type="match status" value="1"/>
</dbReference>
<keyword evidence="4" id="KW-1185">Reference proteome</keyword>
<protein>
    <recommendedName>
        <fullName evidence="2">SKP1 component dimerisation domain-containing protein</fullName>
    </recommendedName>
</protein>
<dbReference type="InterPro" id="IPR016072">
    <property type="entry name" value="Skp1_comp_dimer"/>
</dbReference>
<accession>A0A7J6X2J6</accession>
<evidence type="ECO:0000313" key="3">
    <source>
        <dbReference type="EMBL" id="KAF5203553.1"/>
    </source>
</evidence>